<proteinExistence type="predicted"/>
<feature type="region of interest" description="Disordered" evidence="1">
    <location>
        <begin position="228"/>
        <end position="271"/>
    </location>
</feature>
<gene>
    <name evidence="2" type="ORF">GLX27_001293</name>
</gene>
<dbReference type="PANTHER" id="PTHR40635:SF1">
    <property type="match status" value="1"/>
</dbReference>
<evidence type="ECO:0000256" key="1">
    <source>
        <dbReference type="SAM" id="MobiDB-lite"/>
    </source>
</evidence>
<feature type="region of interest" description="Disordered" evidence="1">
    <location>
        <begin position="129"/>
        <end position="168"/>
    </location>
</feature>
<protein>
    <submittedName>
        <fullName evidence="2">Uncharacterized protein</fullName>
    </submittedName>
</protein>
<sequence>MEPFSVRNVSYLRISAHTILITVLYLDQRHVRWLNEKPEMWHRAVYELLRPRMRTLLAQALQDPSHAAEPEVCEAGASPSGTDGFKLLFYFRPSDQSHSVLLKSKSLQFPSGTVPLDDDTAANAHIPARTQPSEPAVKEEPIDDEGPLFIPASDDEGSVRAPSPASDEDVKVKPKVRVSYAGFSVFGKELVCVLEPTADAIAANPDLFKVEDDATRREQRQLSEHAKVAFEAPAPSQRSQRQYGRGESMRNASRQPTPLFRGMTPATEDGF</sequence>
<dbReference type="EMBL" id="CP046234">
    <property type="protein sequence ID" value="WFD46656.1"/>
    <property type="molecule type" value="Genomic_DNA"/>
</dbReference>
<name>A0ABY8EME9_MALFU</name>
<accession>A0ABY8EME9</accession>
<dbReference type="Proteomes" id="UP000818624">
    <property type="component" value="Chromosome 1"/>
</dbReference>
<reference evidence="2 3" key="1">
    <citation type="journal article" date="2020" name="Elife">
        <title>Loss of centromere function drives karyotype evolution in closely related Malassezia species.</title>
        <authorList>
            <person name="Sankaranarayanan S.R."/>
            <person name="Ianiri G."/>
            <person name="Coelho M.A."/>
            <person name="Reza M.H."/>
            <person name="Thimmappa B.C."/>
            <person name="Ganguly P."/>
            <person name="Vadnala R.N."/>
            <person name="Sun S."/>
            <person name="Siddharthan R."/>
            <person name="Tellgren-Roth C."/>
            <person name="Dawson T.L."/>
            <person name="Heitman J."/>
            <person name="Sanyal K."/>
        </authorList>
    </citation>
    <scope>NUCLEOTIDE SEQUENCE [LARGE SCALE GENOMIC DNA]</scope>
    <source>
        <strain evidence="2">CBS14141</strain>
    </source>
</reference>
<evidence type="ECO:0000313" key="2">
    <source>
        <dbReference type="EMBL" id="WFD46656.1"/>
    </source>
</evidence>
<dbReference type="PANTHER" id="PTHR40635">
    <property type="match status" value="1"/>
</dbReference>
<keyword evidence="3" id="KW-1185">Reference proteome</keyword>
<evidence type="ECO:0000313" key="3">
    <source>
        <dbReference type="Proteomes" id="UP000818624"/>
    </source>
</evidence>
<organism evidence="2 3">
    <name type="scientific">Malassezia furfur</name>
    <name type="common">Pityriasis versicolor infection agent</name>
    <name type="synonym">Pityrosporum furfur</name>
    <dbReference type="NCBI Taxonomy" id="55194"/>
    <lineage>
        <taxon>Eukaryota</taxon>
        <taxon>Fungi</taxon>
        <taxon>Dikarya</taxon>
        <taxon>Basidiomycota</taxon>
        <taxon>Ustilaginomycotina</taxon>
        <taxon>Malasseziomycetes</taxon>
        <taxon>Malasseziales</taxon>
        <taxon>Malasseziaceae</taxon>
        <taxon>Malassezia</taxon>
    </lineage>
</organism>